<reference evidence="6 7" key="1">
    <citation type="submission" date="2018-09" db="EMBL/GenBank/DDBJ databases">
        <authorList>
            <person name="Grouzdev D.S."/>
            <person name="Krutkina M.S."/>
        </authorList>
    </citation>
    <scope>NUCLEOTIDE SEQUENCE [LARGE SCALE GENOMIC DNA]</scope>
    <source>
        <strain evidence="6 7">RmlP001</strain>
    </source>
</reference>
<dbReference type="PRINTS" id="PR00037">
    <property type="entry name" value="HTHLACR"/>
</dbReference>
<dbReference type="Pfam" id="PF08220">
    <property type="entry name" value="HTH_DeoR"/>
    <property type="match status" value="1"/>
</dbReference>
<dbReference type="Gene3D" id="1.10.10.10">
    <property type="entry name" value="Winged helix-like DNA-binding domain superfamily/Winged helix DNA-binding domain"/>
    <property type="match status" value="1"/>
</dbReference>
<feature type="domain" description="HTH deoR-type" evidence="5">
    <location>
        <begin position="2"/>
        <end position="57"/>
    </location>
</feature>
<dbReference type="SUPFAM" id="SSF46785">
    <property type="entry name" value="Winged helix' DNA-binding domain"/>
    <property type="match status" value="1"/>
</dbReference>
<keyword evidence="4" id="KW-0804">Transcription</keyword>
<organism evidence="6 7">
    <name type="scientific">Lichenibacterium ramalinae</name>
    <dbReference type="NCBI Taxonomy" id="2316527"/>
    <lineage>
        <taxon>Bacteria</taxon>
        <taxon>Pseudomonadati</taxon>
        <taxon>Pseudomonadota</taxon>
        <taxon>Alphaproteobacteria</taxon>
        <taxon>Hyphomicrobiales</taxon>
        <taxon>Lichenihabitantaceae</taxon>
        <taxon>Lichenibacterium</taxon>
    </lineage>
</organism>
<reference evidence="6 7" key="2">
    <citation type="submission" date="2019-02" db="EMBL/GenBank/DDBJ databases">
        <title>'Lichenibacterium ramalinii' gen. nov. sp. nov., 'Lichenibacterium minor' gen. nov. sp. nov.</title>
        <authorList>
            <person name="Pankratov T."/>
        </authorList>
    </citation>
    <scope>NUCLEOTIDE SEQUENCE [LARGE SCALE GENOMIC DNA]</scope>
    <source>
        <strain evidence="6 7">RmlP001</strain>
    </source>
</reference>
<protein>
    <submittedName>
        <fullName evidence="6">DeoR/GlpR transcriptional regulator</fullName>
    </submittedName>
</protein>
<dbReference type="RefSeq" id="WP_129217967.1">
    <property type="nucleotide sequence ID" value="NZ_QYBC01000003.1"/>
</dbReference>
<gene>
    <name evidence="6" type="ORF">D3272_04545</name>
</gene>
<evidence type="ECO:0000256" key="4">
    <source>
        <dbReference type="ARBA" id="ARBA00023163"/>
    </source>
</evidence>
<name>A0A4Q2RIC7_9HYPH</name>
<dbReference type="InterPro" id="IPR036388">
    <property type="entry name" value="WH-like_DNA-bd_sf"/>
</dbReference>
<dbReference type="GO" id="GO:0003677">
    <property type="term" value="F:DNA binding"/>
    <property type="evidence" value="ECO:0007669"/>
    <property type="project" value="UniProtKB-KW"/>
</dbReference>
<evidence type="ECO:0000259" key="5">
    <source>
        <dbReference type="PROSITE" id="PS51000"/>
    </source>
</evidence>
<evidence type="ECO:0000256" key="3">
    <source>
        <dbReference type="ARBA" id="ARBA00023125"/>
    </source>
</evidence>
<keyword evidence="3" id="KW-0238">DNA-binding</keyword>
<evidence type="ECO:0000256" key="1">
    <source>
        <dbReference type="ARBA" id="ARBA00022491"/>
    </source>
</evidence>
<keyword evidence="2" id="KW-0805">Transcription regulation</keyword>
<dbReference type="InterPro" id="IPR018356">
    <property type="entry name" value="Tscrpt_reg_HTH_DeoR_CS"/>
</dbReference>
<dbReference type="OrthoDB" id="31600at2"/>
<dbReference type="Pfam" id="PF00455">
    <property type="entry name" value="DeoRC"/>
    <property type="match status" value="1"/>
</dbReference>
<dbReference type="GO" id="GO:0003700">
    <property type="term" value="F:DNA-binding transcription factor activity"/>
    <property type="evidence" value="ECO:0007669"/>
    <property type="project" value="InterPro"/>
</dbReference>
<dbReference type="EMBL" id="QYBC01000003">
    <property type="protein sequence ID" value="RYB06610.1"/>
    <property type="molecule type" value="Genomic_DNA"/>
</dbReference>
<dbReference type="PROSITE" id="PS00894">
    <property type="entry name" value="HTH_DEOR_1"/>
    <property type="match status" value="1"/>
</dbReference>
<sequence length="253" mass="26927">MANASRRALLLDLLRRGEVDVDDVAKRFDVSASTVRRDLRHLAEAEGVTRTYGGAVLTRPADEQSLRQRETVNGPQKEAIARAALACLADDDSLILDAGSTVAALARLLVDRRHRVVTNSLILVPMLAEAPGIHLTVLGGAVRTTSASTSGHQAVEAMRRVTADKLFTGADGVVAGRGLCEASPEQAALKETMMAQARDVYVLADASKIARASQQHWAPLPPRWTLVTDAAADQDQCSAFAAEGARIILAEVC</sequence>
<dbReference type="PANTHER" id="PTHR30363">
    <property type="entry name" value="HTH-TYPE TRANSCRIPTIONAL REGULATOR SRLR-RELATED"/>
    <property type="match status" value="1"/>
</dbReference>
<dbReference type="SMART" id="SM01134">
    <property type="entry name" value="DeoRC"/>
    <property type="match status" value="1"/>
</dbReference>
<dbReference type="SUPFAM" id="SSF100950">
    <property type="entry name" value="NagB/RpiA/CoA transferase-like"/>
    <property type="match status" value="1"/>
</dbReference>
<dbReference type="PANTHER" id="PTHR30363:SF4">
    <property type="entry name" value="GLYCEROL-3-PHOSPHATE REGULON REPRESSOR"/>
    <property type="match status" value="1"/>
</dbReference>
<evidence type="ECO:0000313" key="6">
    <source>
        <dbReference type="EMBL" id="RYB06610.1"/>
    </source>
</evidence>
<dbReference type="InterPro" id="IPR037171">
    <property type="entry name" value="NagB/RpiA_transferase-like"/>
</dbReference>
<accession>A0A4Q2RIC7</accession>
<evidence type="ECO:0000256" key="2">
    <source>
        <dbReference type="ARBA" id="ARBA00023015"/>
    </source>
</evidence>
<evidence type="ECO:0000313" key="7">
    <source>
        <dbReference type="Proteomes" id="UP000289411"/>
    </source>
</evidence>
<dbReference type="InterPro" id="IPR001034">
    <property type="entry name" value="DeoR_HTH"/>
</dbReference>
<comment type="caution">
    <text evidence="6">The sequence shown here is derived from an EMBL/GenBank/DDBJ whole genome shotgun (WGS) entry which is preliminary data.</text>
</comment>
<dbReference type="InterPro" id="IPR050313">
    <property type="entry name" value="Carb_Metab_HTH_regulators"/>
</dbReference>
<proteinExistence type="predicted"/>
<dbReference type="InterPro" id="IPR014036">
    <property type="entry name" value="DeoR-like_C"/>
</dbReference>
<keyword evidence="7" id="KW-1185">Reference proteome</keyword>
<dbReference type="Proteomes" id="UP000289411">
    <property type="component" value="Unassembled WGS sequence"/>
</dbReference>
<dbReference type="PROSITE" id="PS51000">
    <property type="entry name" value="HTH_DEOR_2"/>
    <property type="match status" value="1"/>
</dbReference>
<dbReference type="AlphaFoldDB" id="A0A4Q2RIC7"/>
<dbReference type="Gene3D" id="3.40.50.1360">
    <property type="match status" value="1"/>
</dbReference>
<dbReference type="InterPro" id="IPR036390">
    <property type="entry name" value="WH_DNA-bd_sf"/>
</dbReference>
<dbReference type="SMART" id="SM00420">
    <property type="entry name" value="HTH_DEOR"/>
    <property type="match status" value="1"/>
</dbReference>
<keyword evidence="1" id="KW-0678">Repressor</keyword>